<accession>A0A367VA21</accession>
<dbReference type="Gene3D" id="3.90.1140.10">
    <property type="entry name" value="Cyclic phosphodiesterase"/>
    <property type="match status" value="1"/>
</dbReference>
<sequence>MTEQYQRYGIYFAPEPQSALGQFGNAWLGRDPETGNVLHRPEVTGLSEADIVAATTSPTRYGFHGTLKPPFSLAGGMDLSDLELAIADLCDVTAPVVCGPLMLKPLGRFLALVPTEPVADLAELAASFVRKLDDFRQPEDEAAMNKRRAAGLSDRQEENLVRWGYPYVMDEFRFHLTLTNKLADDQVTFMRDALSGQVVPLCEAPFTVREVCLFGDPGDQKPFRLLKRFSLNG</sequence>
<protein>
    <recommendedName>
        <fullName evidence="3">Phosphonate metabolism protein</fullName>
    </recommendedName>
</protein>
<dbReference type="AlphaFoldDB" id="A0A367VA21"/>
<dbReference type="Proteomes" id="UP000253061">
    <property type="component" value="Unassembled WGS sequence"/>
</dbReference>
<organism evidence="1 2">
    <name type="scientific">Thalassospira profundimaris</name>
    <dbReference type="NCBI Taxonomy" id="502049"/>
    <lineage>
        <taxon>Bacteria</taxon>
        <taxon>Pseudomonadati</taxon>
        <taxon>Pseudomonadota</taxon>
        <taxon>Alphaproteobacteria</taxon>
        <taxon>Rhodospirillales</taxon>
        <taxon>Thalassospiraceae</taxon>
        <taxon>Thalassospira</taxon>
    </lineage>
</organism>
<name>A0A367VA21_9PROT</name>
<dbReference type="PIRSF" id="PIRSF033328">
    <property type="entry name" value="Phest_Mll4975"/>
    <property type="match status" value="1"/>
</dbReference>
<gene>
    <name evidence="1" type="ORF">TH6_10195</name>
</gene>
<evidence type="ECO:0008006" key="3">
    <source>
        <dbReference type="Google" id="ProtNLM"/>
    </source>
</evidence>
<reference evidence="1 2" key="1">
    <citation type="submission" date="2014-07" db="EMBL/GenBank/DDBJ databases">
        <title>Draft genome sequence of Thalassospira profundimaris R8-17.</title>
        <authorList>
            <person name="Lai Q."/>
            <person name="Shao Z."/>
        </authorList>
    </citation>
    <scope>NUCLEOTIDE SEQUENCE [LARGE SCALE GENOMIC DNA]</scope>
    <source>
        <strain evidence="1 2">R8-17</strain>
    </source>
</reference>
<dbReference type="RefSeq" id="WP_062953853.1">
    <property type="nucleotide sequence ID" value="NZ_JPWB01000004.1"/>
</dbReference>
<evidence type="ECO:0000313" key="2">
    <source>
        <dbReference type="Proteomes" id="UP000253061"/>
    </source>
</evidence>
<dbReference type="EMBL" id="JPWB01000004">
    <property type="protein sequence ID" value="RCK22045.1"/>
    <property type="molecule type" value="Genomic_DNA"/>
</dbReference>
<comment type="caution">
    <text evidence="1">The sequence shown here is derived from an EMBL/GenBank/DDBJ whole genome shotgun (WGS) entry which is preliminary data.</text>
</comment>
<dbReference type="InterPro" id="IPR009389">
    <property type="entry name" value="DUF1045"/>
</dbReference>
<proteinExistence type="predicted"/>
<dbReference type="NCBIfam" id="TIGR03223">
    <property type="entry name" value="Phn_opern_protn"/>
    <property type="match status" value="1"/>
</dbReference>
<dbReference type="Pfam" id="PF06299">
    <property type="entry name" value="DUF1045"/>
    <property type="match status" value="1"/>
</dbReference>
<evidence type="ECO:0000313" key="1">
    <source>
        <dbReference type="EMBL" id="RCK22045.1"/>
    </source>
</evidence>